<dbReference type="CDD" id="cd03443">
    <property type="entry name" value="PaaI_thioesterase"/>
    <property type="match status" value="1"/>
</dbReference>
<dbReference type="NCBIfam" id="TIGR00369">
    <property type="entry name" value="unchar_dom_1"/>
    <property type="match status" value="1"/>
</dbReference>
<gene>
    <name evidence="3" type="ORF">OIK42_05080</name>
</gene>
<name>A0ABT5KZD2_9ALTE</name>
<dbReference type="InterPro" id="IPR003736">
    <property type="entry name" value="PAAI_dom"/>
</dbReference>
<proteinExistence type="predicted"/>
<protein>
    <submittedName>
        <fullName evidence="3">PaaI family thioesterase</fullName>
    </submittedName>
</protein>
<dbReference type="Pfam" id="PF03061">
    <property type="entry name" value="4HBT"/>
    <property type="match status" value="1"/>
</dbReference>
<organism evidence="3 4">
    <name type="scientific">Alteromonas gilva</name>
    <dbReference type="NCBI Taxonomy" id="2987522"/>
    <lineage>
        <taxon>Bacteria</taxon>
        <taxon>Pseudomonadati</taxon>
        <taxon>Pseudomonadota</taxon>
        <taxon>Gammaproteobacteria</taxon>
        <taxon>Alteromonadales</taxon>
        <taxon>Alteromonadaceae</taxon>
        <taxon>Alteromonas/Salinimonas group</taxon>
        <taxon>Alteromonas</taxon>
    </lineage>
</organism>
<keyword evidence="4" id="KW-1185">Reference proteome</keyword>
<dbReference type="SUPFAM" id="SSF54637">
    <property type="entry name" value="Thioesterase/thiol ester dehydrase-isomerase"/>
    <property type="match status" value="1"/>
</dbReference>
<evidence type="ECO:0000256" key="1">
    <source>
        <dbReference type="ARBA" id="ARBA00022801"/>
    </source>
</evidence>
<dbReference type="PANTHER" id="PTHR42856">
    <property type="entry name" value="ACYL-COENZYME A THIOESTERASE PAAI"/>
    <property type="match status" value="1"/>
</dbReference>
<evidence type="ECO:0000313" key="3">
    <source>
        <dbReference type="EMBL" id="MDC8830133.1"/>
    </source>
</evidence>
<dbReference type="InterPro" id="IPR052723">
    <property type="entry name" value="Acyl-CoA_thioesterase_PaaI"/>
</dbReference>
<reference evidence="3 4" key="1">
    <citation type="submission" date="2022-10" db="EMBL/GenBank/DDBJ databases">
        <title>Alteromonas sp. chi3 Genome sequencing.</title>
        <authorList>
            <person name="Park S."/>
        </authorList>
    </citation>
    <scope>NUCLEOTIDE SEQUENCE [LARGE SCALE GENOMIC DNA]</scope>
    <source>
        <strain evidence="4">chi3</strain>
    </source>
</reference>
<dbReference type="EMBL" id="JAQQXP010000001">
    <property type="protein sequence ID" value="MDC8830133.1"/>
    <property type="molecule type" value="Genomic_DNA"/>
</dbReference>
<sequence>MLNNQSGTLPDIAYQLMETGYHKVLDYQHHDWGLGFSTLTMQVTAKHLNMAGVIHGGVLTGLLDIACAQSGIYFPDEKIIRRSVTLSLTTTFTGQCNSGVVTATGRVRARGRKIYSASGEVKDEQGNLLAFGEGTFRYRSNATIPAGT</sequence>
<dbReference type="PANTHER" id="PTHR42856:SF1">
    <property type="entry name" value="ACYL-COENZYME A THIOESTERASE PAAI"/>
    <property type="match status" value="1"/>
</dbReference>
<dbReference type="InterPro" id="IPR029069">
    <property type="entry name" value="HotDog_dom_sf"/>
</dbReference>
<evidence type="ECO:0000259" key="2">
    <source>
        <dbReference type="Pfam" id="PF03061"/>
    </source>
</evidence>
<dbReference type="InterPro" id="IPR006683">
    <property type="entry name" value="Thioestr_dom"/>
</dbReference>
<accession>A0ABT5KZD2</accession>
<dbReference type="Gene3D" id="3.10.129.10">
    <property type="entry name" value="Hotdog Thioesterase"/>
    <property type="match status" value="1"/>
</dbReference>
<dbReference type="RefSeq" id="WP_273638893.1">
    <property type="nucleotide sequence ID" value="NZ_JAQQXP010000001.1"/>
</dbReference>
<keyword evidence="1" id="KW-0378">Hydrolase</keyword>
<feature type="domain" description="Thioesterase" evidence="2">
    <location>
        <begin position="52"/>
        <end position="129"/>
    </location>
</feature>
<dbReference type="Proteomes" id="UP001218788">
    <property type="component" value="Unassembled WGS sequence"/>
</dbReference>
<evidence type="ECO:0000313" key="4">
    <source>
        <dbReference type="Proteomes" id="UP001218788"/>
    </source>
</evidence>
<comment type="caution">
    <text evidence="3">The sequence shown here is derived from an EMBL/GenBank/DDBJ whole genome shotgun (WGS) entry which is preliminary data.</text>
</comment>